<evidence type="ECO:0000313" key="9">
    <source>
        <dbReference type="EMBL" id="AGA30269.1"/>
    </source>
</evidence>
<evidence type="ECO:0000256" key="4">
    <source>
        <dbReference type="ARBA" id="ARBA00022452"/>
    </source>
</evidence>
<dbReference type="Pfam" id="PF02321">
    <property type="entry name" value="OEP"/>
    <property type="match status" value="1"/>
</dbReference>
<keyword evidence="10" id="KW-1185">Reference proteome</keyword>
<comment type="subcellular location">
    <subcellularLocation>
        <location evidence="1">Cell outer membrane</location>
    </subcellularLocation>
</comment>
<dbReference type="PROSITE" id="PS51257">
    <property type="entry name" value="PROKAR_LIPOPROTEIN"/>
    <property type="match status" value="1"/>
</dbReference>
<protein>
    <submittedName>
        <fullName evidence="9">Outer membrane protein</fullName>
    </submittedName>
</protein>
<feature type="signal peptide" evidence="8">
    <location>
        <begin position="1"/>
        <end position="20"/>
    </location>
</feature>
<evidence type="ECO:0000256" key="2">
    <source>
        <dbReference type="ARBA" id="ARBA00007613"/>
    </source>
</evidence>
<sequence length="439" mass="46795">MLAPHRLILLATGAGLIACAATTRAQDALLPGPHRLTPPQVVYHLTLEDAKQRAITTNKGLELANLGIQANREATAAARADYLPKLLGNVNYFHFNSNLGVVQTIRTGRLGILPVGSRSIAVNAVNQDSSLAAITLAQPITKLIAINAAVKIAKADEQIGQAQLAKGTRDLLSGVAQAFYGLHGAQRIETALRLQVGYAQQLAQANPAPEIRVAAIEAKQALNQVHGQAVDIAEQLNNLIGLPAGTVLVLEEPMPPAPPVHSADEAASRALACNPQVQEAMASSQKAAAALQVARSEFLPDVNIFGSYFNQTAAPIIQPNFGAFGISASYTFVDWGKRRHIKYQREFQTAQAQRNVQATIDKVVLEARQAYGNFEQTNEALALASELVQARRDAEGATKSPLAIQTAKAATAKAELEQLHAEADYRVAHAKLMEVIGLL</sequence>
<dbReference type="STRING" id="886293.Sinac_6170"/>
<dbReference type="PANTHER" id="PTHR30026">
    <property type="entry name" value="OUTER MEMBRANE PROTEIN TOLC"/>
    <property type="match status" value="1"/>
</dbReference>
<dbReference type="Gene3D" id="1.20.1600.10">
    <property type="entry name" value="Outer membrane efflux proteins (OEP)"/>
    <property type="match status" value="1"/>
</dbReference>
<dbReference type="RefSeq" id="WP_015249355.1">
    <property type="nucleotide sequence ID" value="NC_019892.1"/>
</dbReference>
<organism evidence="9 10">
    <name type="scientific">Singulisphaera acidiphila (strain ATCC BAA-1392 / DSM 18658 / VKM B-2454 / MOB10)</name>
    <dbReference type="NCBI Taxonomy" id="886293"/>
    <lineage>
        <taxon>Bacteria</taxon>
        <taxon>Pseudomonadati</taxon>
        <taxon>Planctomycetota</taxon>
        <taxon>Planctomycetia</taxon>
        <taxon>Isosphaerales</taxon>
        <taxon>Isosphaeraceae</taxon>
        <taxon>Singulisphaera</taxon>
    </lineage>
</organism>
<dbReference type="InterPro" id="IPR051906">
    <property type="entry name" value="TolC-like"/>
</dbReference>
<dbReference type="HOGENOM" id="CLU_623881_0_0_0"/>
<dbReference type="KEGG" id="saci:Sinac_6170"/>
<dbReference type="GO" id="GO:1990281">
    <property type="term" value="C:efflux pump complex"/>
    <property type="evidence" value="ECO:0007669"/>
    <property type="project" value="TreeGrafter"/>
</dbReference>
<evidence type="ECO:0000256" key="8">
    <source>
        <dbReference type="SAM" id="SignalP"/>
    </source>
</evidence>
<dbReference type="InterPro" id="IPR003423">
    <property type="entry name" value="OMP_efflux"/>
</dbReference>
<evidence type="ECO:0000256" key="3">
    <source>
        <dbReference type="ARBA" id="ARBA00022448"/>
    </source>
</evidence>
<dbReference type="OrthoDB" id="1413034at2"/>
<evidence type="ECO:0000256" key="5">
    <source>
        <dbReference type="ARBA" id="ARBA00022692"/>
    </source>
</evidence>
<name>L0DLK3_SINAD</name>
<dbReference type="SUPFAM" id="SSF56954">
    <property type="entry name" value="Outer membrane efflux proteins (OEP)"/>
    <property type="match status" value="1"/>
</dbReference>
<proteinExistence type="inferred from homology"/>
<keyword evidence="8" id="KW-0732">Signal</keyword>
<reference evidence="9 10" key="1">
    <citation type="submission" date="2012-02" db="EMBL/GenBank/DDBJ databases">
        <title>Complete sequence of chromosome of Singulisphaera acidiphila DSM 18658.</title>
        <authorList>
            <consortium name="US DOE Joint Genome Institute (JGI-PGF)"/>
            <person name="Lucas S."/>
            <person name="Copeland A."/>
            <person name="Lapidus A."/>
            <person name="Glavina del Rio T."/>
            <person name="Dalin E."/>
            <person name="Tice H."/>
            <person name="Bruce D."/>
            <person name="Goodwin L."/>
            <person name="Pitluck S."/>
            <person name="Peters L."/>
            <person name="Ovchinnikova G."/>
            <person name="Chertkov O."/>
            <person name="Kyrpides N."/>
            <person name="Mavromatis K."/>
            <person name="Ivanova N."/>
            <person name="Brettin T."/>
            <person name="Detter J.C."/>
            <person name="Han C."/>
            <person name="Larimer F."/>
            <person name="Land M."/>
            <person name="Hauser L."/>
            <person name="Markowitz V."/>
            <person name="Cheng J.-F."/>
            <person name="Hugenholtz P."/>
            <person name="Woyke T."/>
            <person name="Wu D."/>
            <person name="Tindall B."/>
            <person name="Pomrenke H."/>
            <person name="Brambilla E."/>
            <person name="Klenk H.-P."/>
            <person name="Eisen J.A."/>
        </authorList>
    </citation>
    <scope>NUCLEOTIDE SEQUENCE [LARGE SCALE GENOMIC DNA]</scope>
    <source>
        <strain evidence="10">ATCC BAA-1392 / DSM 18658 / VKM B-2454 / MOB10</strain>
    </source>
</reference>
<keyword evidence="5" id="KW-0812">Transmembrane</keyword>
<keyword evidence="4" id="KW-1134">Transmembrane beta strand</keyword>
<accession>L0DLK3</accession>
<dbReference type="AlphaFoldDB" id="L0DLK3"/>
<dbReference type="GO" id="GO:0009279">
    <property type="term" value="C:cell outer membrane"/>
    <property type="evidence" value="ECO:0007669"/>
    <property type="project" value="UniProtKB-SubCell"/>
</dbReference>
<dbReference type="PANTHER" id="PTHR30026:SF20">
    <property type="entry name" value="OUTER MEMBRANE PROTEIN TOLC"/>
    <property type="match status" value="1"/>
</dbReference>
<feature type="chain" id="PRO_5003940944" evidence="8">
    <location>
        <begin position="21"/>
        <end position="439"/>
    </location>
</feature>
<evidence type="ECO:0000256" key="6">
    <source>
        <dbReference type="ARBA" id="ARBA00023136"/>
    </source>
</evidence>
<dbReference type="GO" id="GO:0015562">
    <property type="term" value="F:efflux transmembrane transporter activity"/>
    <property type="evidence" value="ECO:0007669"/>
    <property type="project" value="InterPro"/>
</dbReference>
<dbReference type="GO" id="GO:0015288">
    <property type="term" value="F:porin activity"/>
    <property type="evidence" value="ECO:0007669"/>
    <property type="project" value="TreeGrafter"/>
</dbReference>
<comment type="similarity">
    <text evidence="2">Belongs to the outer membrane factor (OMF) (TC 1.B.17) family.</text>
</comment>
<evidence type="ECO:0000256" key="7">
    <source>
        <dbReference type="ARBA" id="ARBA00023237"/>
    </source>
</evidence>
<keyword evidence="7" id="KW-0998">Cell outer membrane</keyword>
<keyword evidence="3" id="KW-0813">Transport</keyword>
<dbReference type="Proteomes" id="UP000010798">
    <property type="component" value="Chromosome"/>
</dbReference>
<evidence type="ECO:0000313" key="10">
    <source>
        <dbReference type="Proteomes" id="UP000010798"/>
    </source>
</evidence>
<dbReference type="EMBL" id="CP003364">
    <property type="protein sequence ID" value="AGA30269.1"/>
    <property type="molecule type" value="Genomic_DNA"/>
</dbReference>
<dbReference type="eggNOG" id="COG1538">
    <property type="taxonomic scope" value="Bacteria"/>
</dbReference>
<evidence type="ECO:0000256" key="1">
    <source>
        <dbReference type="ARBA" id="ARBA00004442"/>
    </source>
</evidence>
<keyword evidence="6" id="KW-0472">Membrane</keyword>
<gene>
    <name evidence="9" type="ordered locus">Sinac_6170</name>
</gene>